<feature type="signal peptide" evidence="10">
    <location>
        <begin position="1"/>
        <end position="21"/>
    </location>
</feature>
<dbReference type="InParanoid" id="F4R4E2"/>
<keyword evidence="8" id="KW-0325">Glycoprotein</keyword>
<evidence type="ECO:0000313" key="13">
    <source>
        <dbReference type="EMBL" id="EGG13017.1"/>
    </source>
</evidence>
<evidence type="ECO:0000256" key="10">
    <source>
        <dbReference type="RuleBase" id="RU361209"/>
    </source>
</evidence>
<feature type="region of interest" description="Disordered" evidence="11">
    <location>
        <begin position="507"/>
        <end position="555"/>
    </location>
</feature>
<protein>
    <recommendedName>
        <fullName evidence="10">1,3-beta-glucanosyltransferase</fullName>
        <ecNumber evidence="10">2.4.1.-</ecNumber>
    </recommendedName>
</protein>
<keyword evidence="7" id="KW-1015">Disulfide bond</keyword>
<dbReference type="GO" id="GO:0042124">
    <property type="term" value="F:1,3-beta-glucanosyltransferase activity"/>
    <property type="evidence" value="ECO:0007669"/>
    <property type="project" value="TreeGrafter"/>
</dbReference>
<dbReference type="GO" id="GO:0005886">
    <property type="term" value="C:plasma membrane"/>
    <property type="evidence" value="ECO:0007669"/>
    <property type="project" value="UniProtKB-SubCell"/>
</dbReference>
<keyword evidence="4 10" id="KW-0336">GPI-anchor</keyword>
<dbReference type="SUPFAM" id="SSF51445">
    <property type="entry name" value="(Trans)glycosidases"/>
    <property type="match status" value="1"/>
</dbReference>
<dbReference type="HOGENOM" id="CLU_021855_2_2_1"/>
<dbReference type="GeneID" id="18927177"/>
<dbReference type="eggNOG" id="ENOG502QPST">
    <property type="taxonomic scope" value="Eukaryota"/>
</dbReference>
<dbReference type="Gene3D" id="1.20.58.1040">
    <property type="match status" value="1"/>
</dbReference>
<keyword evidence="9 10" id="KW-0449">Lipoprotein</keyword>
<evidence type="ECO:0000256" key="7">
    <source>
        <dbReference type="ARBA" id="ARBA00023157"/>
    </source>
</evidence>
<dbReference type="PANTHER" id="PTHR31468:SF2">
    <property type="entry name" value="1,3-BETA-GLUCANOSYLTRANSFERASE GAS1"/>
    <property type="match status" value="1"/>
</dbReference>
<evidence type="ECO:0000313" key="14">
    <source>
        <dbReference type="Proteomes" id="UP000001072"/>
    </source>
</evidence>
<dbReference type="GO" id="GO:0098552">
    <property type="term" value="C:side of membrane"/>
    <property type="evidence" value="ECO:0007669"/>
    <property type="project" value="UniProtKB-KW"/>
</dbReference>
<evidence type="ECO:0000256" key="6">
    <source>
        <dbReference type="ARBA" id="ARBA00023136"/>
    </source>
</evidence>
<dbReference type="SMART" id="SM00768">
    <property type="entry name" value="X8"/>
    <property type="match status" value="1"/>
</dbReference>
<dbReference type="Gene3D" id="3.20.20.80">
    <property type="entry name" value="Glycosidases"/>
    <property type="match status" value="1"/>
</dbReference>
<keyword evidence="10" id="KW-0808">Transferase</keyword>
<dbReference type="AlphaFoldDB" id="F4R4E2"/>
<evidence type="ECO:0000259" key="12">
    <source>
        <dbReference type="SMART" id="SM00768"/>
    </source>
</evidence>
<evidence type="ECO:0000256" key="11">
    <source>
        <dbReference type="SAM" id="MobiDB-lite"/>
    </source>
</evidence>
<keyword evidence="14" id="KW-1185">Reference proteome</keyword>
<dbReference type="Proteomes" id="UP000001072">
    <property type="component" value="Unassembled WGS sequence"/>
</dbReference>
<dbReference type="KEGG" id="mlr:MELLADRAFT_32187"/>
<dbReference type="GO" id="GO:0016787">
    <property type="term" value="F:hydrolase activity"/>
    <property type="evidence" value="ECO:0007669"/>
    <property type="project" value="UniProtKB-KW"/>
</dbReference>
<feature type="domain" description="X8" evidence="12">
    <location>
        <begin position="391"/>
        <end position="489"/>
    </location>
</feature>
<dbReference type="PANTHER" id="PTHR31468">
    <property type="entry name" value="1,3-BETA-GLUCANOSYLTRANSFERASE GAS1"/>
    <property type="match status" value="1"/>
</dbReference>
<feature type="chain" id="PRO_5005129518" description="1,3-beta-glucanosyltransferase" evidence="10">
    <location>
        <begin position="22"/>
        <end position="609"/>
    </location>
</feature>
<evidence type="ECO:0000256" key="3">
    <source>
        <dbReference type="ARBA" id="ARBA00007528"/>
    </source>
</evidence>
<gene>
    <name evidence="13" type="ORF">MELLADRAFT_32187</name>
</gene>
<dbReference type="GO" id="GO:0071970">
    <property type="term" value="P:fungal-type cell wall (1-&gt;3)-beta-D-glucan biosynthetic process"/>
    <property type="evidence" value="ECO:0007669"/>
    <property type="project" value="TreeGrafter"/>
</dbReference>
<feature type="compositionally biased region" description="Polar residues" evidence="11">
    <location>
        <begin position="507"/>
        <end position="516"/>
    </location>
</feature>
<dbReference type="STRING" id="747676.F4R4E2"/>
<dbReference type="InterPro" id="IPR017853">
    <property type="entry name" value="GH"/>
</dbReference>
<dbReference type="OrthoDB" id="421038at2759"/>
<dbReference type="Pfam" id="PF07983">
    <property type="entry name" value="X8"/>
    <property type="match status" value="1"/>
</dbReference>
<dbReference type="GO" id="GO:0031505">
    <property type="term" value="P:fungal-type cell wall organization"/>
    <property type="evidence" value="ECO:0007669"/>
    <property type="project" value="TreeGrafter"/>
</dbReference>
<evidence type="ECO:0000256" key="2">
    <source>
        <dbReference type="ARBA" id="ARBA00004589"/>
    </source>
</evidence>
<evidence type="ECO:0000256" key="4">
    <source>
        <dbReference type="ARBA" id="ARBA00022622"/>
    </source>
</evidence>
<dbReference type="RefSeq" id="XP_007403955.1">
    <property type="nucleotide sequence ID" value="XM_007403893.1"/>
</dbReference>
<dbReference type="VEuPathDB" id="FungiDB:MELLADRAFT_32187"/>
<organism evidence="14">
    <name type="scientific">Melampsora larici-populina (strain 98AG31 / pathotype 3-4-7)</name>
    <name type="common">Poplar leaf rust fungus</name>
    <dbReference type="NCBI Taxonomy" id="747676"/>
    <lineage>
        <taxon>Eukaryota</taxon>
        <taxon>Fungi</taxon>
        <taxon>Dikarya</taxon>
        <taxon>Basidiomycota</taxon>
        <taxon>Pucciniomycotina</taxon>
        <taxon>Pucciniomycetes</taxon>
        <taxon>Pucciniales</taxon>
        <taxon>Melampsoraceae</taxon>
        <taxon>Melampsora</taxon>
    </lineage>
</organism>
<comment type="similarity">
    <text evidence="3 10">Belongs to the glycosyl hydrolase 72 family.</text>
</comment>
<name>F4R4E2_MELLP</name>
<dbReference type="InterPro" id="IPR004886">
    <property type="entry name" value="Glucanosyltransferase"/>
</dbReference>
<feature type="compositionally biased region" description="Low complexity" evidence="11">
    <location>
        <begin position="517"/>
        <end position="528"/>
    </location>
</feature>
<accession>F4R4E2</accession>
<dbReference type="EMBL" id="GL883090">
    <property type="protein sequence ID" value="EGG13017.1"/>
    <property type="molecule type" value="Genomic_DNA"/>
</dbReference>
<evidence type="ECO:0000256" key="8">
    <source>
        <dbReference type="ARBA" id="ARBA00023180"/>
    </source>
</evidence>
<comment type="function">
    <text evidence="10">Splits internally a 1,3-beta-glucan molecule and transfers the newly generated reducing end (the donor) to the non-reducing end of another 1,3-beta-glucan molecule (the acceptor) forming a 1,3-beta linkage, resulting in the elongation of 1,3-beta-glucan chains in the cell wall.</text>
</comment>
<evidence type="ECO:0000256" key="9">
    <source>
        <dbReference type="ARBA" id="ARBA00023288"/>
    </source>
</evidence>
<dbReference type="FunCoup" id="F4R4E2">
    <property type="interactions" value="79"/>
</dbReference>
<sequence length="609" mass="66310">MQKYIILSFWAFVSLLSSVSSKTLPIQRIGRYLYDSQGVRFYIKGVAFQKPGALNPSSAEHSANGGFPEPSNFIDSLADNTACRSAIKNFKELAINTIRVYSIDPTKNHTECMNALDEAGIYVIADTSLPLNGSINRASPSWDVSLMEKYFRQIDNLKSFPNLLAFNIGNEIVTKEENMNAAPFIKASVRETKAYLKRVNSSALVSYASTDGGAYTIDLAYYLTCGEPEISLDLYGINVYRWCGDSNFQSSGYAAFNDNFKALPTALYMSEFGCNTAPKRLWTEVLAIYSPLMSDVWSGGSAFSYFPSLQGFGLTTTSNGSDPQTNDDFKRLSQQYSKAKGPNSPTIATAKNMNTTSICKNTQGRVRLATDANLPPTPNLDACTCVDNTVFSCQVKPDRSPAIIGELLDFACGQLGGDGIYKVGKGCDAIASKLTTRVKDPPGILSTCSPQTKLNYALSQYYRSQGSSALSCDFYGNATIENEKDKPKSGTEIEQAIARCFQAHSPTLNRTLTPQPSSATSGKSSTGANPRIIGGKQISSSREGAKISSANHDGESFSDTKNVYWYELINKLCPCPRCHEANLYNFFGVGGSFCLWNAHNMSCCIPTLA</sequence>
<dbReference type="EC" id="2.4.1.-" evidence="10"/>
<comment type="subcellular location">
    <subcellularLocation>
        <location evidence="1">Cell envelope</location>
    </subcellularLocation>
    <subcellularLocation>
        <location evidence="10">Cell membrane</location>
        <topology evidence="10">Lipid-anchor</topology>
        <topology evidence="10">GPI-anchor</topology>
    </subcellularLocation>
    <subcellularLocation>
        <location evidence="2">Membrane</location>
        <topology evidence="2">Lipid-anchor</topology>
        <topology evidence="2">GPI-anchor</topology>
    </subcellularLocation>
</comment>
<dbReference type="Pfam" id="PF03198">
    <property type="entry name" value="Glyco_hydro_72"/>
    <property type="match status" value="1"/>
</dbReference>
<evidence type="ECO:0000256" key="5">
    <source>
        <dbReference type="ARBA" id="ARBA00022729"/>
    </source>
</evidence>
<reference evidence="14" key="1">
    <citation type="journal article" date="2011" name="Proc. Natl. Acad. Sci. U.S.A.">
        <title>Obligate biotrophy features unraveled by the genomic analysis of rust fungi.</title>
        <authorList>
            <person name="Duplessis S."/>
            <person name="Cuomo C.A."/>
            <person name="Lin Y.-C."/>
            <person name="Aerts A."/>
            <person name="Tisserant E."/>
            <person name="Veneault-Fourrey C."/>
            <person name="Joly D.L."/>
            <person name="Hacquard S."/>
            <person name="Amselem J."/>
            <person name="Cantarel B.L."/>
            <person name="Chiu R."/>
            <person name="Coutinho P.M."/>
            <person name="Feau N."/>
            <person name="Field M."/>
            <person name="Frey P."/>
            <person name="Gelhaye E."/>
            <person name="Goldberg J."/>
            <person name="Grabherr M.G."/>
            <person name="Kodira C.D."/>
            <person name="Kohler A."/>
            <person name="Kuees U."/>
            <person name="Lindquist E.A."/>
            <person name="Lucas S.M."/>
            <person name="Mago R."/>
            <person name="Mauceli E."/>
            <person name="Morin E."/>
            <person name="Murat C."/>
            <person name="Pangilinan J.L."/>
            <person name="Park R."/>
            <person name="Pearson M."/>
            <person name="Quesneville H."/>
            <person name="Rouhier N."/>
            <person name="Sakthikumar S."/>
            <person name="Salamov A.A."/>
            <person name="Schmutz J."/>
            <person name="Selles B."/>
            <person name="Shapiro H."/>
            <person name="Tanguay P."/>
            <person name="Tuskan G.A."/>
            <person name="Henrissat B."/>
            <person name="Van de Peer Y."/>
            <person name="Rouze P."/>
            <person name="Ellis J.G."/>
            <person name="Dodds P.N."/>
            <person name="Schein J.E."/>
            <person name="Zhong S."/>
            <person name="Hamelin R.C."/>
            <person name="Grigoriev I.V."/>
            <person name="Szabo L.J."/>
            <person name="Martin F."/>
        </authorList>
    </citation>
    <scope>NUCLEOTIDE SEQUENCE [LARGE SCALE GENOMIC DNA]</scope>
    <source>
        <strain evidence="14">98AG31 / pathotype 3-4-7</strain>
    </source>
</reference>
<evidence type="ECO:0000256" key="1">
    <source>
        <dbReference type="ARBA" id="ARBA00004196"/>
    </source>
</evidence>
<proteinExistence type="inferred from homology"/>
<keyword evidence="6 10" id="KW-0472">Membrane</keyword>
<keyword evidence="13" id="KW-0378">Hydrolase</keyword>
<keyword evidence="5 10" id="KW-0732">Signal</keyword>
<dbReference type="InterPro" id="IPR012946">
    <property type="entry name" value="X8"/>
</dbReference>